<reference evidence="1 2" key="1">
    <citation type="journal article" date="2022" name="Plant J.">
        <title>Chromosome-level genome of Camellia lanceoleosa provides a valuable resource for understanding genome evolution and self-incompatibility.</title>
        <authorList>
            <person name="Gong W."/>
            <person name="Xiao S."/>
            <person name="Wang L."/>
            <person name="Liao Z."/>
            <person name="Chang Y."/>
            <person name="Mo W."/>
            <person name="Hu G."/>
            <person name="Li W."/>
            <person name="Zhao G."/>
            <person name="Zhu H."/>
            <person name="Hu X."/>
            <person name="Ji K."/>
            <person name="Xiang X."/>
            <person name="Song Q."/>
            <person name="Yuan D."/>
            <person name="Jin S."/>
            <person name="Zhang L."/>
        </authorList>
    </citation>
    <scope>NUCLEOTIDE SEQUENCE [LARGE SCALE GENOMIC DNA]</scope>
    <source>
        <strain evidence="1">SQ_2022a</strain>
    </source>
</reference>
<dbReference type="EMBL" id="CM045765">
    <property type="protein sequence ID" value="KAI7999975.1"/>
    <property type="molecule type" value="Genomic_DNA"/>
</dbReference>
<proteinExistence type="predicted"/>
<evidence type="ECO:0000313" key="2">
    <source>
        <dbReference type="Proteomes" id="UP001060215"/>
    </source>
</evidence>
<name>A0ACC0GFZ4_9ERIC</name>
<evidence type="ECO:0000313" key="1">
    <source>
        <dbReference type="EMBL" id="KAI7999975.1"/>
    </source>
</evidence>
<keyword evidence="2" id="KW-1185">Reference proteome</keyword>
<comment type="caution">
    <text evidence="1">The sequence shown here is derived from an EMBL/GenBank/DDBJ whole genome shotgun (WGS) entry which is preliminary data.</text>
</comment>
<protein>
    <submittedName>
        <fullName evidence="1">Protein CHROMATIN REMODELING 4</fullName>
    </submittedName>
</protein>
<sequence length="1731" mass="193604">MGTSVLEVHVARRHWPCAFRSGASTTTQLLLPCQCPMSPGESVRRKLPYADISNAKDGNSIVLEISNDKDGNSIALETASSTPLSKCKMKNKTSSDYSSSKEKGNDGYYYECVICDLGGNLLCCDSCPRTYHLHCLNPPLKKIPTGKWQCPKCCLKSDSSEPINHLDPTLKQMTTKLIIGKSKTAIKPSGTDKVLQIFGSSVLGKKRSESKRKSSLSQGVQSVGKHINASLELGHLSRSEGDLSLVNIDNEIEPRKSVSPAVKVSSLSRTMKLKSNNEAPEKKPDMSDDNGSPVYKIVSGAPMQKKKKRKHKTHICGTQKKPRADEGKCTMGFSRKCRSKANSARTRTSKLHRKHISAAMGLLLLEKNVDGTLTCKYHVPGEVQVNSCKISLMLANDLPSEDLSLLDKKNRVAKEKPDSDKILDGETAEDFTEGLQNIISHSDEVTSLNNNTRVEKLQVYRRSVTKEFREGKAVDSARRDTSGSSSTATNEVLEKTPEKISRVQNTTVCFRSHGDSEVSKNFQTLVSHEIKDTKEANIEMRMNGNPENSSSGSGKSHIHNSWISESRLKVLAKRKLDNYKAKYGTAVINICEEQWKLPQWVIALCSSKDGSDEAFIKWTHLPYDECTWERIDEPVIAKMSHLIDLFYQFELQKMEKDARKDDMPRGKGDCQQSEIVTLTEQPKELQGGALFPHQLGALNWLRKCWHKSRNTVSACAFISSLNFEFKAALPCLVLVPLSTMPNWMSEFSSWDPNLNIEKFNDLTSAKKVEELKKLVAPYMLRRLKKDVMENIPPKTERIVPVELSSIQAELYRLLLTKDYKILRNIGKGVGKTSLQNIVMQLRKACNHAYLLPNVELKTGSEEFLYQMRIKASVKLTLLHSMLKVLHRKGHRVLIFSQMARLLDILEDYLNIEFGPETFERADGSVSLADRQATIARFNQDKSKFVFLLSTRSRGLGINLATADTVIIYDSDFNPHADIQAMNRAHRIGQSKRLLVYRFVVHASVEERILQLAKKKLMLDQLFVNKSGSQKEVEDILRWGTEELFNDPSSVSGKDIGENCGNKDEAVADIEHKHKRRTGGLGDMSKDKCTDGSGKIVWDESAILKLLDRSNLQSGSPDNAEGDLENDMLGSVKSLEWNEEQTEEQGGAESPPVVADGPCAQSSERKEDNPVNGTEESEWGRLLWEKYQTENDAALGRGKRQKKAVSYWDAYASYPSEILSESGSDEEPEPKPKPEPEPEYTLAGKALKKKIMSSNFFTCILTTCFCARLCARQKERLAQRNVKETFAPIDGLSGLESLPRVPLSNSKDGEQVTKLIQPVEENAPMTELENNKRGQILEEPNSKTDSSSRKRKFSKHEPSGPISCDHVPSTICSNSVPNNDLLPTLGLCAPTANQMESSQKKISRSYSRKSEKVMRPEIPFHIASCSGTSNEIGAILPARGSGRFENSGSSFSDFQEQMVLPKLPFNEKLQPTFPFQARNVPYSHLDLIPTSLSSGPQIGNSNDPVQDIPTMPLFQNINFPHDAPKHNQQEREAGPMLVLGQTPPTYSPFLENHLKLFGNIRMRTRSGSSRLLKKKSKTGIWSEDELDFLCIGVWRHGRGNWDAILQDRRLIFSKFKTAEDLSARWGEEQLKIMEGPAFTLPKPTKPTKPTKSSLFPSISDEMMTQTLNVSRYDGTLKFQPHLIDVKLDFGDLAPSLTQLEQPFLLNWFGTSKTGSLGVHCSSSSNFQKKKRT</sequence>
<gene>
    <name evidence="1" type="ORF">LOK49_LG09G02803</name>
</gene>
<dbReference type="Proteomes" id="UP001060215">
    <property type="component" value="Chromosome 8"/>
</dbReference>
<organism evidence="1 2">
    <name type="scientific">Camellia lanceoleosa</name>
    <dbReference type="NCBI Taxonomy" id="1840588"/>
    <lineage>
        <taxon>Eukaryota</taxon>
        <taxon>Viridiplantae</taxon>
        <taxon>Streptophyta</taxon>
        <taxon>Embryophyta</taxon>
        <taxon>Tracheophyta</taxon>
        <taxon>Spermatophyta</taxon>
        <taxon>Magnoliopsida</taxon>
        <taxon>eudicotyledons</taxon>
        <taxon>Gunneridae</taxon>
        <taxon>Pentapetalae</taxon>
        <taxon>asterids</taxon>
        <taxon>Ericales</taxon>
        <taxon>Theaceae</taxon>
        <taxon>Camellia</taxon>
    </lineage>
</organism>
<accession>A0ACC0GFZ4</accession>